<dbReference type="Proteomes" id="UP000295511">
    <property type="component" value="Unassembled WGS sequence"/>
</dbReference>
<dbReference type="EMBL" id="SMRU01000002">
    <property type="protein sequence ID" value="TDG01345.1"/>
    <property type="molecule type" value="Genomic_DNA"/>
</dbReference>
<reference evidence="2 3" key="1">
    <citation type="submission" date="2019-03" db="EMBL/GenBank/DDBJ databases">
        <title>Whole genome sequence of Arthrobacter sp JH1-1.</title>
        <authorList>
            <person name="Trinh H.N."/>
        </authorList>
    </citation>
    <scope>NUCLEOTIDE SEQUENCE [LARGE SCALE GENOMIC DNA]</scope>
    <source>
        <strain evidence="2 3">JH1-1</strain>
    </source>
</reference>
<accession>A0A4V6PIM1</accession>
<proteinExistence type="predicted"/>
<evidence type="ECO:0000313" key="3">
    <source>
        <dbReference type="Proteomes" id="UP000295511"/>
    </source>
</evidence>
<organism evidence="2 3">
    <name type="scientific">Arthrobacter terricola</name>
    <dbReference type="NCBI Taxonomy" id="2547396"/>
    <lineage>
        <taxon>Bacteria</taxon>
        <taxon>Bacillati</taxon>
        <taxon>Actinomycetota</taxon>
        <taxon>Actinomycetes</taxon>
        <taxon>Micrococcales</taxon>
        <taxon>Micrococcaceae</taxon>
        <taxon>Arthrobacter</taxon>
    </lineage>
</organism>
<protein>
    <submittedName>
        <fullName evidence="2">Uncharacterized protein</fullName>
    </submittedName>
</protein>
<name>A0A4V6PIM1_9MICC</name>
<dbReference type="OrthoDB" id="4948305at2"/>
<feature type="compositionally biased region" description="Basic and acidic residues" evidence="1">
    <location>
        <begin position="70"/>
        <end position="82"/>
    </location>
</feature>
<evidence type="ECO:0000313" key="2">
    <source>
        <dbReference type="EMBL" id="TDG01345.1"/>
    </source>
</evidence>
<feature type="compositionally biased region" description="Basic and acidic residues" evidence="1">
    <location>
        <begin position="1"/>
        <end position="29"/>
    </location>
</feature>
<dbReference type="RefSeq" id="WP_133202605.1">
    <property type="nucleotide sequence ID" value="NZ_SMRU01000002.1"/>
</dbReference>
<gene>
    <name evidence="2" type="ORF">E1809_02225</name>
</gene>
<evidence type="ECO:0000256" key="1">
    <source>
        <dbReference type="SAM" id="MobiDB-lite"/>
    </source>
</evidence>
<comment type="caution">
    <text evidence="2">The sequence shown here is derived from an EMBL/GenBank/DDBJ whole genome shotgun (WGS) entry which is preliminary data.</text>
</comment>
<sequence length="125" mass="13028">MTRNDKFEGHTGKPRDGQNSEDPKVRGRYVEGSYGDAGTEAGRSADDEEGQYTEGDYGAAGSEGALPGTPDKDTEEAGRFVEADYGTAGTVQGRTPGTEIGQYAEGDYGPDGTAGPQRKAGADKE</sequence>
<feature type="region of interest" description="Disordered" evidence="1">
    <location>
        <begin position="1"/>
        <end position="125"/>
    </location>
</feature>
<keyword evidence="3" id="KW-1185">Reference proteome</keyword>
<dbReference type="AlphaFoldDB" id="A0A4V6PIM1"/>